<evidence type="ECO:0000313" key="12">
    <source>
        <dbReference type="Proteomes" id="UP000002533"/>
    </source>
</evidence>
<dbReference type="PRINTS" id="PR00344">
    <property type="entry name" value="BCTRLSENSOR"/>
</dbReference>
<feature type="region of interest" description="Disordered" evidence="9">
    <location>
        <begin position="211"/>
        <end position="245"/>
    </location>
</feature>
<dbReference type="eggNOG" id="COG5002">
    <property type="taxonomic scope" value="Bacteria"/>
</dbReference>
<dbReference type="InterPro" id="IPR004358">
    <property type="entry name" value="Sig_transdc_His_kin-like_C"/>
</dbReference>
<dbReference type="PROSITE" id="PS50109">
    <property type="entry name" value="HIS_KIN"/>
    <property type="match status" value="1"/>
</dbReference>
<evidence type="ECO:0000256" key="7">
    <source>
        <dbReference type="ARBA" id="ARBA00023012"/>
    </source>
</evidence>
<dbReference type="PANTHER" id="PTHR43047">
    <property type="entry name" value="TWO-COMPONENT HISTIDINE PROTEIN KINASE"/>
    <property type="match status" value="1"/>
</dbReference>
<sequence length="271" mass="29524">MCDNREEEIEFLQRADETAIHLLGIINELLDISKIEAGKLSVVSQPLDLRQTLLEVINLQSVNVQQKGLQLKTNLGTEPIPVKADAAKLKQVLINIIGNATKFTDEGGISIATTIQTRIDGKSQVMVSITDTGLGIEPAQQHKLFRPFVMVNGSTTRKFEGTGLGLAISRNLIELMGGTITLESAGINQGTTVNITLPLIDISLLGLSATDNNKNQKNSEGDEEIKGTDSFSSNHPEAIPLDCNENYGSKKTELEEYTDLERVNLFVIHNS</sequence>
<dbReference type="HOGENOM" id="CLU_1025441_0_0_3"/>
<dbReference type="STRING" id="240292.Ava_0799"/>
<keyword evidence="7" id="KW-0902">Two-component regulatory system</keyword>
<name>Q3MF13_TRIV2</name>
<evidence type="ECO:0000256" key="3">
    <source>
        <dbReference type="ARBA" id="ARBA00012438"/>
    </source>
</evidence>
<keyword evidence="6 11" id="KW-0418">Kinase</keyword>
<accession>Q3MF13</accession>
<dbReference type="InterPro" id="IPR005467">
    <property type="entry name" value="His_kinase_dom"/>
</dbReference>
<dbReference type="Gene3D" id="3.30.565.10">
    <property type="entry name" value="Histidine kinase-like ATPase, C-terminal domain"/>
    <property type="match status" value="1"/>
</dbReference>
<evidence type="ECO:0000256" key="9">
    <source>
        <dbReference type="SAM" id="MobiDB-lite"/>
    </source>
</evidence>
<reference evidence="12" key="1">
    <citation type="journal article" date="2014" name="Stand. Genomic Sci.">
        <title>Complete genome sequence of Anabaena variabilis ATCC 29413.</title>
        <authorList>
            <person name="Thiel T."/>
            <person name="Pratte B.S."/>
            <person name="Zhong J."/>
            <person name="Goodwin L."/>
            <person name="Copeland A."/>
            <person name="Lucas S."/>
            <person name="Han C."/>
            <person name="Pitluck S."/>
            <person name="Land M.L."/>
            <person name="Kyrpides N.C."/>
            <person name="Woyke T."/>
        </authorList>
    </citation>
    <scope>NUCLEOTIDE SEQUENCE [LARGE SCALE GENOMIC DNA]</scope>
    <source>
        <strain evidence="12">ATCC 29413 / PCC 7937</strain>
    </source>
</reference>
<dbReference type="FunFam" id="3.30.565.10:FF:000010">
    <property type="entry name" value="Sensor histidine kinase RcsC"/>
    <property type="match status" value="1"/>
</dbReference>
<evidence type="ECO:0000259" key="10">
    <source>
        <dbReference type="PROSITE" id="PS50109"/>
    </source>
</evidence>
<dbReference type="Proteomes" id="UP000002533">
    <property type="component" value="Chromosome"/>
</dbReference>
<evidence type="ECO:0000256" key="2">
    <source>
        <dbReference type="ARBA" id="ARBA00006402"/>
    </source>
</evidence>
<keyword evidence="4" id="KW-0597">Phosphoprotein</keyword>
<dbReference type="KEGG" id="ava:Ava_0799"/>
<evidence type="ECO:0000256" key="8">
    <source>
        <dbReference type="ARBA" id="ARBA00074306"/>
    </source>
</evidence>
<dbReference type="InterPro" id="IPR003594">
    <property type="entry name" value="HATPase_dom"/>
</dbReference>
<comment type="similarity">
    <text evidence="2">In the N-terminal section; belongs to the phytochrome family.</text>
</comment>
<evidence type="ECO:0000256" key="5">
    <source>
        <dbReference type="ARBA" id="ARBA00022679"/>
    </source>
</evidence>
<comment type="catalytic activity">
    <reaction evidence="1">
        <text>ATP + protein L-histidine = ADP + protein N-phospho-L-histidine.</text>
        <dbReference type="EC" id="2.7.13.3"/>
    </reaction>
</comment>
<organism evidence="11 12">
    <name type="scientific">Trichormus variabilis (strain ATCC 29413 / PCC 7937)</name>
    <name type="common">Anabaena variabilis</name>
    <dbReference type="NCBI Taxonomy" id="240292"/>
    <lineage>
        <taxon>Bacteria</taxon>
        <taxon>Bacillati</taxon>
        <taxon>Cyanobacteriota</taxon>
        <taxon>Cyanophyceae</taxon>
        <taxon>Nostocales</taxon>
        <taxon>Nostocaceae</taxon>
        <taxon>Trichormus</taxon>
    </lineage>
</organism>
<evidence type="ECO:0000313" key="11">
    <source>
        <dbReference type="EMBL" id="ABA20423.1"/>
    </source>
</evidence>
<dbReference type="GO" id="GO:0004673">
    <property type="term" value="F:protein histidine kinase activity"/>
    <property type="evidence" value="ECO:0007669"/>
    <property type="project" value="UniProtKB-EC"/>
</dbReference>
<feature type="domain" description="Histidine kinase" evidence="10">
    <location>
        <begin position="1"/>
        <end position="201"/>
    </location>
</feature>
<gene>
    <name evidence="11" type="ordered locus">Ava_0799</name>
</gene>
<proteinExistence type="inferred from homology"/>
<feature type="compositionally biased region" description="Basic and acidic residues" evidence="9">
    <location>
        <begin position="217"/>
        <end position="227"/>
    </location>
</feature>
<keyword evidence="5 11" id="KW-0808">Transferase</keyword>
<evidence type="ECO:0000256" key="6">
    <source>
        <dbReference type="ARBA" id="ARBA00022777"/>
    </source>
</evidence>
<evidence type="ECO:0000256" key="4">
    <source>
        <dbReference type="ARBA" id="ARBA00022553"/>
    </source>
</evidence>
<dbReference type="GO" id="GO:0000160">
    <property type="term" value="P:phosphorelay signal transduction system"/>
    <property type="evidence" value="ECO:0007669"/>
    <property type="project" value="UniProtKB-KW"/>
</dbReference>
<dbReference type="EMBL" id="CP000117">
    <property type="protein sequence ID" value="ABA20423.1"/>
    <property type="molecule type" value="Genomic_DNA"/>
</dbReference>
<protein>
    <recommendedName>
        <fullName evidence="8">Circadian input-output histidine kinase CikA</fullName>
        <ecNumber evidence="3">2.7.13.3</ecNumber>
    </recommendedName>
</protein>
<dbReference type="CDD" id="cd16922">
    <property type="entry name" value="HATPase_EvgS-ArcB-TorS-like"/>
    <property type="match status" value="1"/>
</dbReference>
<dbReference type="InterPro" id="IPR036890">
    <property type="entry name" value="HATPase_C_sf"/>
</dbReference>
<dbReference type="Gene3D" id="1.10.287.130">
    <property type="match status" value="1"/>
</dbReference>
<dbReference type="SUPFAM" id="SSF55874">
    <property type="entry name" value="ATPase domain of HSP90 chaperone/DNA topoisomerase II/histidine kinase"/>
    <property type="match status" value="1"/>
</dbReference>
<dbReference type="EC" id="2.7.13.3" evidence="3"/>
<dbReference type="Pfam" id="PF02518">
    <property type="entry name" value="HATPase_c"/>
    <property type="match status" value="1"/>
</dbReference>
<dbReference type="SMART" id="SM00387">
    <property type="entry name" value="HATPase_c"/>
    <property type="match status" value="1"/>
</dbReference>
<evidence type="ECO:0000256" key="1">
    <source>
        <dbReference type="ARBA" id="ARBA00000085"/>
    </source>
</evidence>
<dbReference type="AlphaFoldDB" id="Q3MF13"/>